<keyword evidence="3" id="KW-1185">Reference proteome</keyword>
<dbReference type="AlphaFoldDB" id="A0AA38X6A2"/>
<organism evidence="2 3">
    <name type="scientific">Cladophialophora chaetospira</name>
    <dbReference type="NCBI Taxonomy" id="386627"/>
    <lineage>
        <taxon>Eukaryota</taxon>
        <taxon>Fungi</taxon>
        <taxon>Dikarya</taxon>
        <taxon>Ascomycota</taxon>
        <taxon>Pezizomycotina</taxon>
        <taxon>Eurotiomycetes</taxon>
        <taxon>Chaetothyriomycetidae</taxon>
        <taxon>Chaetothyriales</taxon>
        <taxon>Herpotrichiellaceae</taxon>
        <taxon>Cladophialophora</taxon>
    </lineage>
</organism>
<evidence type="ECO:0000256" key="1">
    <source>
        <dbReference type="SAM" id="MobiDB-lite"/>
    </source>
</evidence>
<name>A0AA38X6A2_9EURO</name>
<dbReference type="EMBL" id="JAPDRK010000011">
    <property type="protein sequence ID" value="KAJ9607549.1"/>
    <property type="molecule type" value="Genomic_DNA"/>
</dbReference>
<proteinExistence type="predicted"/>
<protein>
    <submittedName>
        <fullName evidence="2">Uncharacterized protein</fullName>
    </submittedName>
</protein>
<reference evidence="2" key="1">
    <citation type="submission" date="2022-10" db="EMBL/GenBank/DDBJ databases">
        <title>Culturing micro-colonial fungi from biological soil crusts in the Mojave desert and describing Neophaeococcomyces mojavensis, and introducing the new genera and species Taxawa tesnikishii.</title>
        <authorList>
            <person name="Kurbessoian T."/>
            <person name="Stajich J.E."/>
        </authorList>
    </citation>
    <scope>NUCLEOTIDE SEQUENCE</scope>
    <source>
        <strain evidence="2">TK_41</strain>
    </source>
</reference>
<accession>A0AA38X6A2</accession>
<feature type="region of interest" description="Disordered" evidence="1">
    <location>
        <begin position="141"/>
        <end position="165"/>
    </location>
</feature>
<comment type="caution">
    <text evidence="2">The sequence shown here is derived from an EMBL/GenBank/DDBJ whole genome shotgun (WGS) entry which is preliminary data.</text>
</comment>
<feature type="compositionally biased region" description="Low complexity" evidence="1">
    <location>
        <begin position="141"/>
        <end position="156"/>
    </location>
</feature>
<feature type="compositionally biased region" description="Low complexity" evidence="1">
    <location>
        <begin position="35"/>
        <end position="56"/>
    </location>
</feature>
<feature type="region of interest" description="Disordered" evidence="1">
    <location>
        <begin position="556"/>
        <end position="580"/>
    </location>
</feature>
<gene>
    <name evidence="2" type="ORF">H2200_007627</name>
</gene>
<sequence length="580" mass="61876">MAPKVNRRKQAAVKRANDALFGIGLSTADSEDSQPLPTVSSASSSSAPPPATVASSSLAPAAITVASTAGPLAFSNLAELAAAAAQGSLTPPSVSVPVPPVQADHEDSRDNHFIDADWEGVKEILASGKVKGGKEILASLTASSSSSAPPAARLPSVPVQEDSEDIQQGHLNEAEKEELRAADTVLVNIAFKDGRVFFEREKTRPDLFSRIFTAAFLHVDLETGERTWRIDIDIVSYLTVYINSGIDKNISIVPSLDPDTGKEVLTYINEDEAIKQIRHILIESAHFGIPGLPRTQDLDFTTRPLPDPVHYFVLLGFITIRAFIRGNARLHTSLLSLDLDEIAALRSAAMSEQPNLHIIDPKDNNSMASVDAGEKDNSNSGEGSSDKARKRREKRARQRANKAAKANVNGEEAEKDVTEGDAEVKVNAAADGEMEEHQCHDCGNPISVPAGPVSTMAAMLAATEALNVHGVRPPVGLSRQLGMPIRRPAVAPRQALGDELERLLAENAHLPANQRRRVWAAARDRLLQSETVAAGRRQFDIGGMPGWAGELEAMQAEGLRRGGGGGGGKGKGKGKEAEKK</sequence>
<feature type="region of interest" description="Disordered" evidence="1">
    <location>
        <begin position="26"/>
        <end position="56"/>
    </location>
</feature>
<evidence type="ECO:0000313" key="3">
    <source>
        <dbReference type="Proteomes" id="UP001172673"/>
    </source>
</evidence>
<evidence type="ECO:0000313" key="2">
    <source>
        <dbReference type="EMBL" id="KAJ9607549.1"/>
    </source>
</evidence>
<dbReference type="Proteomes" id="UP001172673">
    <property type="component" value="Unassembled WGS sequence"/>
</dbReference>
<feature type="region of interest" description="Disordered" evidence="1">
    <location>
        <begin position="356"/>
        <end position="419"/>
    </location>
</feature>
<feature type="compositionally biased region" description="Basic residues" evidence="1">
    <location>
        <begin position="388"/>
        <end position="402"/>
    </location>
</feature>